<proteinExistence type="predicted"/>
<comment type="caution">
    <text evidence="2">The sequence shown here is derived from an EMBL/GenBank/DDBJ whole genome shotgun (WGS) entry which is preliminary data.</text>
</comment>
<reference evidence="2 3" key="1">
    <citation type="submission" date="2020-07" db="EMBL/GenBank/DDBJ databases">
        <title>Stappia sp., F7233, whole genome shotgun sequencing project.</title>
        <authorList>
            <person name="Jiang S."/>
            <person name="Liu Z.W."/>
            <person name="Du Z.J."/>
        </authorList>
    </citation>
    <scope>NUCLEOTIDE SEQUENCE [LARGE SCALE GENOMIC DNA]</scope>
    <source>
        <strain evidence="2 3">F7233</strain>
    </source>
</reference>
<protein>
    <submittedName>
        <fullName evidence="2">NAD(P)H-dependent oxidoreductase</fullName>
    </submittedName>
</protein>
<gene>
    <name evidence="2" type="ORF">H2509_02910</name>
</gene>
<dbReference type="SUPFAM" id="SSF52218">
    <property type="entry name" value="Flavoproteins"/>
    <property type="match status" value="1"/>
</dbReference>
<dbReference type="Pfam" id="PF03358">
    <property type="entry name" value="FMN_red"/>
    <property type="match status" value="1"/>
</dbReference>
<name>A0A839AAV4_9HYPH</name>
<dbReference type="GO" id="GO:0005829">
    <property type="term" value="C:cytosol"/>
    <property type="evidence" value="ECO:0007669"/>
    <property type="project" value="TreeGrafter"/>
</dbReference>
<keyword evidence="3" id="KW-1185">Reference proteome</keyword>
<dbReference type="Gene3D" id="3.40.50.360">
    <property type="match status" value="1"/>
</dbReference>
<feature type="domain" description="NADPH-dependent FMN reductase-like" evidence="1">
    <location>
        <begin position="4"/>
        <end position="160"/>
    </location>
</feature>
<dbReference type="RefSeq" id="WP_182162117.1">
    <property type="nucleotide sequence ID" value="NZ_JACFXV010000034.1"/>
</dbReference>
<dbReference type="AlphaFoldDB" id="A0A839AAV4"/>
<dbReference type="PANTHER" id="PTHR30543">
    <property type="entry name" value="CHROMATE REDUCTASE"/>
    <property type="match status" value="1"/>
</dbReference>
<dbReference type="PANTHER" id="PTHR30543:SF21">
    <property type="entry name" value="NAD(P)H-DEPENDENT FMN REDUCTASE LOT6"/>
    <property type="match status" value="1"/>
</dbReference>
<sequence length="194" mass="20987">MRTPRILVFAGSTRTGSYNGRLADHMVQCLEAAGAEVTRISLADYPLPIFNADLEREEGAPENSVRLKALFQRHDGIFIASPEYNTSITPLLKNTLDWVSRLSEDGEPPSAAFKNRVFAVGAASPGQFGGMRGLIGLRTILEIGVGAFVIPEMVSIPKAKDAFDEDGRLKEGPPTRHADALVKRLLAEVALRSG</sequence>
<dbReference type="InterPro" id="IPR005025">
    <property type="entry name" value="FMN_Rdtase-like_dom"/>
</dbReference>
<evidence type="ECO:0000313" key="3">
    <source>
        <dbReference type="Proteomes" id="UP000541109"/>
    </source>
</evidence>
<dbReference type="InterPro" id="IPR029039">
    <property type="entry name" value="Flavoprotein-like_sf"/>
</dbReference>
<dbReference type="Proteomes" id="UP000541109">
    <property type="component" value="Unassembled WGS sequence"/>
</dbReference>
<organism evidence="2 3">
    <name type="scientific">Stappia albiluteola</name>
    <dbReference type="NCBI Taxonomy" id="2758565"/>
    <lineage>
        <taxon>Bacteria</taxon>
        <taxon>Pseudomonadati</taxon>
        <taxon>Pseudomonadota</taxon>
        <taxon>Alphaproteobacteria</taxon>
        <taxon>Hyphomicrobiales</taxon>
        <taxon>Stappiaceae</taxon>
        <taxon>Stappia</taxon>
    </lineage>
</organism>
<dbReference type="EMBL" id="JACFXV010000034">
    <property type="protein sequence ID" value="MBA5776072.1"/>
    <property type="molecule type" value="Genomic_DNA"/>
</dbReference>
<evidence type="ECO:0000313" key="2">
    <source>
        <dbReference type="EMBL" id="MBA5776072.1"/>
    </source>
</evidence>
<accession>A0A839AAV4</accession>
<dbReference type="GO" id="GO:0010181">
    <property type="term" value="F:FMN binding"/>
    <property type="evidence" value="ECO:0007669"/>
    <property type="project" value="TreeGrafter"/>
</dbReference>
<evidence type="ECO:0000259" key="1">
    <source>
        <dbReference type="Pfam" id="PF03358"/>
    </source>
</evidence>
<dbReference type="InterPro" id="IPR050712">
    <property type="entry name" value="NAD(P)H-dep_reductase"/>
</dbReference>
<dbReference type="GO" id="GO:0016491">
    <property type="term" value="F:oxidoreductase activity"/>
    <property type="evidence" value="ECO:0007669"/>
    <property type="project" value="InterPro"/>
</dbReference>